<dbReference type="Proteomes" id="UP000294933">
    <property type="component" value="Unassembled WGS sequence"/>
</dbReference>
<feature type="compositionally biased region" description="Polar residues" evidence="1">
    <location>
        <begin position="149"/>
        <end position="162"/>
    </location>
</feature>
<organism evidence="2 3">
    <name type="scientific">Rickenella mellea</name>
    <dbReference type="NCBI Taxonomy" id="50990"/>
    <lineage>
        <taxon>Eukaryota</taxon>
        <taxon>Fungi</taxon>
        <taxon>Dikarya</taxon>
        <taxon>Basidiomycota</taxon>
        <taxon>Agaricomycotina</taxon>
        <taxon>Agaricomycetes</taxon>
        <taxon>Hymenochaetales</taxon>
        <taxon>Rickenellaceae</taxon>
        <taxon>Rickenella</taxon>
    </lineage>
</organism>
<dbReference type="STRING" id="50990.A0A4Y7Q6F6"/>
<feature type="compositionally biased region" description="Basic and acidic residues" evidence="1">
    <location>
        <begin position="163"/>
        <end position="173"/>
    </location>
</feature>
<evidence type="ECO:0000313" key="3">
    <source>
        <dbReference type="Proteomes" id="UP000294933"/>
    </source>
</evidence>
<keyword evidence="3" id="KW-1185">Reference proteome</keyword>
<protein>
    <submittedName>
        <fullName evidence="2">Uncharacterized protein</fullName>
    </submittedName>
</protein>
<accession>A0A4Y7Q6F6</accession>
<gene>
    <name evidence="2" type="ORF">BD410DRAFT_787566</name>
</gene>
<feature type="region of interest" description="Disordered" evidence="1">
    <location>
        <begin position="80"/>
        <end position="215"/>
    </location>
</feature>
<dbReference type="EMBL" id="ML170171">
    <property type="protein sequence ID" value="TDL23237.1"/>
    <property type="molecule type" value="Genomic_DNA"/>
</dbReference>
<dbReference type="OrthoDB" id="4590707at2759"/>
<evidence type="ECO:0000313" key="2">
    <source>
        <dbReference type="EMBL" id="TDL23237.1"/>
    </source>
</evidence>
<proteinExistence type="predicted"/>
<dbReference type="AlphaFoldDB" id="A0A4Y7Q6F6"/>
<dbReference type="VEuPathDB" id="FungiDB:BD410DRAFT_787566"/>
<name>A0A4Y7Q6F6_9AGAM</name>
<sequence>MASTRGLRNLLSFTRTRASQQRLQNYYGCRSSKFSLARRNMSSAHGGEPKLGSDMPWIIGSGAVTVAGLAYLLSPPSKSAAHSVAHHHQESEHDTHAVKEHAEPMKDDEGTEASGEEVKESVQQAVKADSPSDAQASEEGKDETPGDASDTSDSNTSKSVSPNDDKEVKLDNRPKKKGTVQDEGDSGPTNMGDARKKRVEGKAPVEASKDKDKKA</sequence>
<reference evidence="2 3" key="1">
    <citation type="submission" date="2018-06" db="EMBL/GenBank/DDBJ databases">
        <title>A transcriptomic atlas of mushroom development highlights an independent origin of complex multicellularity.</title>
        <authorList>
            <consortium name="DOE Joint Genome Institute"/>
            <person name="Krizsan K."/>
            <person name="Almasi E."/>
            <person name="Merenyi Z."/>
            <person name="Sahu N."/>
            <person name="Viragh M."/>
            <person name="Koszo T."/>
            <person name="Mondo S."/>
            <person name="Kiss B."/>
            <person name="Balint B."/>
            <person name="Kues U."/>
            <person name="Barry K."/>
            <person name="Hegedus J.C."/>
            <person name="Henrissat B."/>
            <person name="Johnson J."/>
            <person name="Lipzen A."/>
            <person name="Ohm R."/>
            <person name="Nagy I."/>
            <person name="Pangilinan J."/>
            <person name="Yan J."/>
            <person name="Xiong Y."/>
            <person name="Grigoriev I.V."/>
            <person name="Hibbett D.S."/>
            <person name="Nagy L.G."/>
        </authorList>
    </citation>
    <scope>NUCLEOTIDE SEQUENCE [LARGE SCALE GENOMIC DNA]</scope>
    <source>
        <strain evidence="2 3">SZMC22713</strain>
    </source>
</reference>
<feature type="compositionally biased region" description="Basic and acidic residues" evidence="1">
    <location>
        <begin position="87"/>
        <end position="108"/>
    </location>
</feature>
<feature type="compositionally biased region" description="Basic and acidic residues" evidence="1">
    <location>
        <begin position="200"/>
        <end position="215"/>
    </location>
</feature>
<evidence type="ECO:0000256" key="1">
    <source>
        <dbReference type="SAM" id="MobiDB-lite"/>
    </source>
</evidence>